<keyword evidence="4" id="KW-1003">Cell membrane</keyword>
<evidence type="ECO:0000256" key="7">
    <source>
        <dbReference type="ARBA" id="ARBA00023136"/>
    </source>
</evidence>
<keyword evidence="3" id="KW-0813">Transport</keyword>
<keyword evidence="11" id="KW-0449">Lipoprotein</keyword>
<dbReference type="Proteomes" id="UP000000653">
    <property type="component" value="Chromosome"/>
</dbReference>
<dbReference type="AlphaFoldDB" id="A0A0H2ZD48"/>
<evidence type="ECO:0000313" key="12">
    <source>
        <dbReference type="Proteomes" id="UP000000653"/>
    </source>
</evidence>
<comment type="subcellular location">
    <subcellularLocation>
        <location evidence="1">Cell membrane</location>
        <topology evidence="1">Multi-pass membrane protein</topology>
    </subcellularLocation>
</comment>
<dbReference type="NCBIfam" id="TIGR02212">
    <property type="entry name" value="lolCE"/>
    <property type="match status" value="1"/>
</dbReference>
<keyword evidence="5 8" id="KW-0812">Transmembrane</keyword>
<accession>A0A0H2ZD48</accession>
<evidence type="ECO:0000256" key="3">
    <source>
        <dbReference type="ARBA" id="ARBA00022448"/>
    </source>
</evidence>
<evidence type="ECO:0000256" key="8">
    <source>
        <dbReference type="SAM" id="Phobius"/>
    </source>
</evidence>
<dbReference type="GO" id="GO:0044874">
    <property type="term" value="P:lipoprotein localization to outer membrane"/>
    <property type="evidence" value="ECO:0007669"/>
    <property type="project" value="TreeGrafter"/>
</dbReference>
<evidence type="ECO:0000313" key="11">
    <source>
        <dbReference type="EMBL" id="ABJ12224.1"/>
    </source>
</evidence>
<keyword evidence="7 8" id="KW-0472">Membrane</keyword>
<evidence type="ECO:0000256" key="5">
    <source>
        <dbReference type="ARBA" id="ARBA00022692"/>
    </source>
</evidence>
<dbReference type="InterPro" id="IPR051447">
    <property type="entry name" value="Lipoprotein-release_system"/>
</dbReference>
<feature type="domain" description="ABC3 transporter permease C-terminal" evidence="9">
    <location>
        <begin position="293"/>
        <end position="426"/>
    </location>
</feature>
<gene>
    <name evidence="11" type="primary">lolE</name>
    <name evidence="11" type="ordered locus">PA14_25450</name>
</gene>
<dbReference type="HOGENOM" id="CLU_000604_8_1_6"/>
<dbReference type="PANTHER" id="PTHR30489:SF0">
    <property type="entry name" value="LIPOPROTEIN-RELEASING SYSTEM TRANSMEMBRANE PROTEIN LOLE"/>
    <property type="match status" value="1"/>
</dbReference>
<evidence type="ECO:0000259" key="10">
    <source>
        <dbReference type="Pfam" id="PF12704"/>
    </source>
</evidence>
<comment type="similarity">
    <text evidence="2">Belongs to the ABC-4 integral membrane protein family. LolC/E subfamily.</text>
</comment>
<keyword evidence="6 8" id="KW-1133">Transmembrane helix</keyword>
<evidence type="ECO:0000256" key="4">
    <source>
        <dbReference type="ARBA" id="ARBA00022475"/>
    </source>
</evidence>
<evidence type="ECO:0000256" key="6">
    <source>
        <dbReference type="ARBA" id="ARBA00022989"/>
    </source>
</evidence>
<dbReference type="BioCyc" id="PAER208963:G1G74-2122-MONOMER"/>
<name>A0A0H2ZD48_PSEAB</name>
<protein>
    <submittedName>
        <fullName evidence="11">Putative lipoprotein releasing system, permease protein</fullName>
    </submittedName>
</protein>
<dbReference type="Pfam" id="PF12704">
    <property type="entry name" value="MacB_PCD"/>
    <property type="match status" value="1"/>
</dbReference>
<feature type="transmembrane region" description="Helical" evidence="8">
    <location>
        <begin position="396"/>
        <end position="416"/>
    </location>
</feature>
<dbReference type="GO" id="GO:0098797">
    <property type="term" value="C:plasma membrane protein complex"/>
    <property type="evidence" value="ECO:0007669"/>
    <property type="project" value="TreeGrafter"/>
</dbReference>
<feature type="transmembrane region" description="Helical" evidence="8">
    <location>
        <begin position="41"/>
        <end position="67"/>
    </location>
</feature>
<dbReference type="InterPro" id="IPR003838">
    <property type="entry name" value="ABC3_permease_C"/>
</dbReference>
<dbReference type="GO" id="GO:0042953">
    <property type="term" value="P:lipoprotein transport"/>
    <property type="evidence" value="ECO:0007669"/>
    <property type="project" value="InterPro"/>
</dbReference>
<feature type="domain" description="MacB-like periplasmic core" evidence="10">
    <location>
        <begin position="46"/>
        <end position="261"/>
    </location>
</feature>
<dbReference type="KEGG" id="pau:PA14_25450"/>
<proteinExistence type="inferred from homology"/>
<sequence length="433" mass="47432">MPAVRSRPANPPSTRCIRDMFRPLPFFIGLRYTRAKRRNHYISFISLTSMIGLALGVLAMIIVLSVMNGFQKEMRTRILGMVPHATISATQPLDDWQTVANAALRHREVVGAAPFAELQGMLSYKGNMLPVLVNGIDPQEERKVSIIGEHIVQGSLDDLKPGEFGIVLGEITARRFHVNVGDKLTLIVPEATSAPGGITPRMQRFTIVALFKVGAELDNSLALIDIADAGQLLRLQPGQVPSVRLELKDLYQSPQVAAKVVKELGQGFRSSDWTRTQGSLFNAMKMEKTMIGLLLLLIIAVAAFNIIATLIMVVADKRTDIAILRTLGATPRQIMAIFMVQGTVIGVIGTVIGGVLGVFAALNITGMIDRIERLVGHKVFSSDVYFINYLPSDLQVLDVVLICSAALLMSFLATLYPSWRAARTQPAESLRYE</sequence>
<evidence type="ECO:0000256" key="2">
    <source>
        <dbReference type="ARBA" id="ARBA00005236"/>
    </source>
</evidence>
<feature type="transmembrane region" description="Helical" evidence="8">
    <location>
        <begin position="291"/>
        <end position="314"/>
    </location>
</feature>
<dbReference type="EMBL" id="CP000438">
    <property type="protein sequence ID" value="ABJ12224.1"/>
    <property type="molecule type" value="Genomic_DNA"/>
</dbReference>
<evidence type="ECO:0000259" key="9">
    <source>
        <dbReference type="Pfam" id="PF02687"/>
    </source>
</evidence>
<dbReference type="InterPro" id="IPR011925">
    <property type="entry name" value="LolCE_TM"/>
</dbReference>
<evidence type="ECO:0000256" key="1">
    <source>
        <dbReference type="ARBA" id="ARBA00004651"/>
    </source>
</evidence>
<reference evidence="11 12" key="1">
    <citation type="journal article" date="2006" name="Genome Biol.">
        <title>Genomic analysis reveals that Pseudomonas aeruginosa virulence is combinatorial.</title>
        <authorList>
            <person name="Lee D.G."/>
            <person name="Urbach J.M."/>
            <person name="Wu G."/>
            <person name="Liberati N.T."/>
            <person name="Feinbaum R.L."/>
            <person name="Miyata S."/>
            <person name="Diggins L.T."/>
            <person name="He J."/>
            <person name="Saucier M."/>
            <person name="Deziel E."/>
            <person name="Friedman L."/>
            <person name="Li L."/>
            <person name="Grills G."/>
            <person name="Montgomery K."/>
            <person name="Kucherlapati R."/>
            <person name="Rahme L.G."/>
            <person name="Ausubel F.M."/>
        </authorList>
    </citation>
    <scope>NUCLEOTIDE SEQUENCE [LARGE SCALE GENOMIC DNA]</scope>
    <source>
        <strain evidence="11 12">UCBPP-PA14</strain>
    </source>
</reference>
<dbReference type="PANTHER" id="PTHR30489">
    <property type="entry name" value="LIPOPROTEIN-RELEASING SYSTEM TRANSMEMBRANE PROTEIN LOLE"/>
    <property type="match status" value="1"/>
</dbReference>
<dbReference type="InterPro" id="IPR025857">
    <property type="entry name" value="MacB_PCD"/>
</dbReference>
<organism evidence="11 12">
    <name type="scientific">Pseudomonas aeruginosa (strain UCBPP-PA14)</name>
    <dbReference type="NCBI Taxonomy" id="208963"/>
    <lineage>
        <taxon>Bacteria</taxon>
        <taxon>Pseudomonadati</taxon>
        <taxon>Pseudomonadota</taxon>
        <taxon>Gammaproteobacteria</taxon>
        <taxon>Pseudomonadales</taxon>
        <taxon>Pseudomonadaceae</taxon>
        <taxon>Pseudomonas</taxon>
    </lineage>
</organism>
<feature type="transmembrane region" description="Helical" evidence="8">
    <location>
        <begin position="334"/>
        <end position="362"/>
    </location>
</feature>
<dbReference type="Pfam" id="PF02687">
    <property type="entry name" value="FtsX"/>
    <property type="match status" value="1"/>
</dbReference>